<dbReference type="Gene3D" id="3.40.50.10140">
    <property type="entry name" value="Toll/interleukin-1 receptor homology (TIR) domain"/>
    <property type="match status" value="1"/>
</dbReference>
<feature type="domain" description="TIR" evidence="3">
    <location>
        <begin position="103"/>
        <end position="243"/>
    </location>
</feature>
<feature type="region of interest" description="Disordered" evidence="1">
    <location>
        <begin position="77"/>
        <end position="97"/>
    </location>
</feature>
<dbReference type="PROSITE" id="PS50104">
    <property type="entry name" value="TIR"/>
    <property type="match status" value="1"/>
</dbReference>
<dbReference type="InterPro" id="IPR000157">
    <property type="entry name" value="TIR_dom"/>
</dbReference>
<evidence type="ECO:0000256" key="2">
    <source>
        <dbReference type="SAM" id="Phobius"/>
    </source>
</evidence>
<evidence type="ECO:0000313" key="4">
    <source>
        <dbReference type="EMBL" id="GHO88245.1"/>
    </source>
</evidence>
<sequence length="244" mass="27207">MSSPSSPPRASVTILLIVLGGVLSALASILGNLATSTIPPAIAPYLRFAFPAFFVAVALGIGVSVWQARREASASLPIQPRQEKIASPSPAPAPTQQLHTSSEYHSCVLSYATEDQAFAEKLYADLHSSGVPCWFAPHDLKTGDKLRDNIYEAIQNNDKLLIVLSEHAIGSRWVEEEVEAALDREHMQQGTFLLFPIRLDDHVLQTYKSWAIAVRQRYIGDFRRWQDDMAYTQAFHRLARDLHR</sequence>
<accession>A0ABQ3VR00</accession>
<keyword evidence="2" id="KW-0472">Membrane</keyword>
<keyword evidence="5" id="KW-1185">Reference proteome</keyword>
<feature type="transmembrane region" description="Helical" evidence="2">
    <location>
        <begin position="12"/>
        <end position="33"/>
    </location>
</feature>
<protein>
    <recommendedName>
        <fullName evidence="3">TIR domain-containing protein</fullName>
    </recommendedName>
</protein>
<keyword evidence="2" id="KW-0812">Transmembrane</keyword>
<dbReference type="RefSeq" id="WP_201365854.1">
    <property type="nucleotide sequence ID" value="NZ_BNJJ01000022.1"/>
</dbReference>
<gene>
    <name evidence="4" type="ORF">KSZ_62510</name>
</gene>
<dbReference type="Pfam" id="PF13676">
    <property type="entry name" value="TIR_2"/>
    <property type="match status" value="1"/>
</dbReference>
<keyword evidence="2" id="KW-1133">Transmembrane helix</keyword>
<dbReference type="InterPro" id="IPR035897">
    <property type="entry name" value="Toll_tir_struct_dom_sf"/>
</dbReference>
<comment type="caution">
    <text evidence="4">The sequence shown here is derived from an EMBL/GenBank/DDBJ whole genome shotgun (WGS) entry which is preliminary data.</text>
</comment>
<feature type="transmembrane region" description="Helical" evidence="2">
    <location>
        <begin position="45"/>
        <end position="66"/>
    </location>
</feature>
<dbReference type="Proteomes" id="UP000635565">
    <property type="component" value="Unassembled WGS sequence"/>
</dbReference>
<evidence type="ECO:0000259" key="3">
    <source>
        <dbReference type="PROSITE" id="PS50104"/>
    </source>
</evidence>
<name>A0ABQ3VR00_9CHLR</name>
<proteinExistence type="predicted"/>
<organism evidence="4 5">
    <name type="scientific">Dictyobacter formicarum</name>
    <dbReference type="NCBI Taxonomy" id="2778368"/>
    <lineage>
        <taxon>Bacteria</taxon>
        <taxon>Bacillati</taxon>
        <taxon>Chloroflexota</taxon>
        <taxon>Ktedonobacteria</taxon>
        <taxon>Ktedonobacterales</taxon>
        <taxon>Dictyobacteraceae</taxon>
        <taxon>Dictyobacter</taxon>
    </lineage>
</organism>
<dbReference type="EMBL" id="BNJJ01000022">
    <property type="protein sequence ID" value="GHO88245.1"/>
    <property type="molecule type" value="Genomic_DNA"/>
</dbReference>
<evidence type="ECO:0000256" key="1">
    <source>
        <dbReference type="SAM" id="MobiDB-lite"/>
    </source>
</evidence>
<evidence type="ECO:0000313" key="5">
    <source>
        <dbReference type="Proteomes" id="UP000635565"/>
    </source>
</evidence>
<dbReference type="SUPFAM" id="SSF52200">
    <property type="entry name" value="Toll/Interleukin receptor TIR domain"/>
    <property type="match status" value="1"/>
</dbReference>
<reference evidence="4 5" key="1">
    <citation type="journal article" date="2021" name="Int. J. Syst. Evol. Microbiol.">
        <title>Reticulibacter mediterranei gen. nov., sp. nov., within the new family Reticulibacteraceae fam. nov., and Ktedonospora formicarum gen. nov., sp. nov., Ktedonobacter robiniae sp. nov., Dictyobacter formicarum sp. nov. and Dictyobacter arantiisoli sp. nov., belonging to the class Ktedonobacteria.</title>
        <authorList>
            <person name="Yabe S."/>
            <person name="Zheng Y."/>
            <person name="Wang C.M."/>
            <person name="Sakai Y."/>
            <person name="Abe K."/>
            <person name="Yokota A."/>
            <person name="Donadio S."/>
            <person name="Cavaletti L."/>
            <person name="Monciardini P."/>
        </authorList>
    </citation>
    <scope>NUCLEOTIDE SEQUENCE [LARGE SCALE GENOMIC DNA]</scope>
    <source>
        <strain evidence="4 5">SOSP1-9</strain>
    </source>
</reference>